<proteinExistence type="predicted"/>
<keyword evidence="4" id="KW-1185">Reference proteome</keyword>
<dbReference type="EMBL" id="AP023189">
    <property type="protein sequence ID" value="BCG23259.1"/>
    <property type="molecule type" value="Genomic_DNA"/>
</dbReference>
<dbReference type="NCBIfam" id="TIGR02285">
    <property type="entry name" value="TIGR02285 family protein"/>
    <property type="match status" value="1"/>
</dbReference>
<protein>
    <recommendedName>
        <fullName evidence="5">TIGR02285 family protein</fullName>
    </recommendedName>
</protein>
<dbReference type="PROSITE" id="PS51257">
    <property type="entry name" value="PROKAR_LIPOPROTEIN"/>
    <property type="match status" value="1"/>
</dbReference>
<dbReference type="SUPFAM" id="SSF53850">
    <property type="entry name" value="Periplasmic binding protein-like II"/>
    <property type="match status" value="1"/>
</dbReference>
<dbReference type="Proteomes" id="UP000509383">
    <property type="component" value="Chromosome"/>
</dbReference>
<evidence type="ECO:0000313" key="1">
    <source>
        <dbReference type="EMBL" id="BCG23259.1"/>
    </source>
</evidence>
<sequence>MAGRRGFRSRLSGLLLGGALLVAAGGCAAAPDTLITWTVRDMAPFNIMEGPLKGQGIADRMLGLLQQRLPQYRHINSRVNRARANQMFARDTLTCDAGVLKTQEREQLMYFSIPTLGVVTNGVVVRRELEDEIQPYLKDGRIDLAAFLADPRQRLGVLVERSYGPSIDATLHATAPERLLVHHGNNALGSLLQMQQHGRISALLGYWPEVRYLAETDGVDVSDLRFHPVQGMPSYLLAYVGCSKTPEGKRAIEAINEVIRELRGEELIQLYARWLDGPTREAYLQDAKGFFGKD</sequence>
<dbReference type="RefSeq" id="WP_173178729.1">
    <property type="nucleotide sequence ID" value="NZ_AP023189.1"/>
</dbReference>
<gene>
    <name evidence="1" type="ORF">TUM18999_14500</name>
    <name evidence="2" type="ORF">TUM20286_50050</name>
</gene>
<dbReference type="Proteomes" id="UP001054892">
    <property type="component" value="Unassembled WGS sequence"/>
</dbReference>
<dbReference type="AlphaFoldDB" id="A0A6J4E1L4"/>
<evidence type="ECO:0000313" key="3">
    <source>
        <dbReference type="Proteomes" id="UP000509383"/>
    </source>
</evidence>
<reference evidence="1 3" key="1">
    <citation type="submission" date="2020-05" db="EMBL/GenBank/DDBJ databases">
        <title>Characterization of novel class B3 metallo-beta-lactamase from novel Pseudomonas species.</title>
        <authorList>
            <person name="Yamada K."/>
            <person name="Aoki K."/>
            <person name="Ishii Y."/>
        </authorList>
    </citation>
    <scope>NUCLEOTIDE SEQUENCE [LARGE SCALE GENOMIC DNA]</scope>
    <source>
        <strain evidence="1 3">TUM18999</strain>
        <strain evidence="2 4">TUM20286</strain>
    </source>
</reference>
<dbReference type="KEGG" id="ptw:TUM18999_14500"/>
<evidence type="ECO:0000313" key="4">
    <source>
        <dbReference type="Proteomes" id="UP001054892"/>
    </source>
</evidence>
<organism evidence="1 3">
    <name type="scientific">Pseudomonas tohonis</name>
    <dbReference type="NCBI Taxonomy" id="2725477"/>
    <lineage>
        <taxon>Bacteria</taxon>
        <taxon>Pseudomonadati</taxon>
        <taxon>Pseudomonadota</taxon>
        <taxon>Gammaproteobacteria</taxon>
        <taxon>Pseudomonadales</taxon>
        <taxon>Pseudomonadaceae</taxon>
        <taxon>Pseudomonas</taxon>
    </lineage>
</organism>
<accession>A0A6J4E1L4</accession>
<dbReference type="EMBL" id="BQKM01000017">
    <property type="protein sequence ID" value="GJN55253.1"/>
    <property type="molecule type" value="Genomic_DNA"/>
</dbReference>
<name>A0A6J4E1L4_9PSED</name>
<dbReference type="InterPro" id="IPR011972">
    <property type="entry name" value="CHP02285"/>
</dbReference>
<dbReference type="Gene3D" id="3.40.190.10">
    <property type="entry name" value="Periplasmic binding protein-like II"/>
    <property type="match status" value="2"/>
</dbReference>
<evidence type="ECO:0000313" key="2">
    <source>
        <dbReference type="EMBL" id="GJN55253.1"/>
    </source>
</evidence>
<evidence type="ECO:0008006" key="5">
    <source>
        <dbReference type="Google" id="ProtNLM"/>
    </source>
</evidence>